<evidence type="ECO:0000313" key="8">
    <source>
        <dbReference type="Proteomes" id="UP000694255"/>
    </source>
</evidence>
<keyword evidence="2" id="KW-0132">Cell division</keyword>
<keyword evidence="3" id="KW-0498">Mitosis</keyword>
<evidence type="ECO:0000256" key="1">
    <source>
        <dbReference type="ARBA" id="ARBA00006940"/>
    </source>
</evidence>
<feature type="region of interest" description="Disordered" evidence="6">
    <location>
        <begin position="164"/>
        <end position="228"/>
    </location>
</feature>
<dbReference type="EMBL" id="JAGSYN010000199">
    <property type="protein sequence ID" value="KAG7661787.1"/>
    <property type="molecule type" value="Genomic_DNA"/>
</dbReference>
<organism evidence="7 8">
    <name type="scientific">[Candida] subhashii</name>
    <dbReference type="NCBI Taxonomy" id="561895"/>
    <lineage>
        <taxon>Eukaryota</taxon>
        <taxon>Fungi</taxon>
        <taxon>Dikarya</taxon>
        <taxon>Ascomycota</taxon>
        <taxon>Saccharomycotina</taxon>
        <taxon>Pichiomycetes</taxon>
        <taxon>Debaryomycetaceae</taxon>
        <taxon>Spathaspora</taxon>
    </lineage>
</organism>
<evidence type="ECO:0000256" key="3">
    <source>
        <dbReference type="ARBA" id="ARBA00022776"/>
    </source>
</evidence>
<name>A0A8J5UJL2_9ASCO</name>
<feature type="compositionally biased region" description="Polar residues" evidence="6">
    <location>
        <begin position="164"/>
        <end position="194"/>
    </location>
</feature>
<dbReference type="InterPro" id="IPR008401">
    <property type="entry name" value="Apc13"/>
</dbReference>
<evidence type="ECO:0000256" key="5">
    <source>
        <dbReference type="ARBA" id="ARBA00023306"/>
    </source>
</evidence>
<evidence type="ECO:0000313" key="7">
    <source>
        <dbReference type="EMBL" id="KAG7661787.1"/>
    </source>
</evidence>
<dbReference type="Proteomes" id="UP000694255">
    <property type="component" value="Unassembled WGS sequence"/>
</dbReference>
<comment type="caution">
    <text evidence="7">The sequence shown here is derived from an EMBL/GenBank/DDBJ whole genome shotgun (WGS) entry which is preliminary data.</text>
</comment>
<dbReference type="Pfam" id="PF05839">
    <property type="entry name" value="Apc13p"/>
    <property type="match status" value="1"/>
</dbReference>
<reference evidence="7 8" key="1">
    <citation type="journal article" date="2021" name="DNA Res.">
        <title>Genome analysis of Candida subhashii reveals its hybrid nature and dual mitochondrial genome conformations.</title>
        <authorList>
            <person name="Mixao V."/>
            <person name="Hegedusova E."/>
            <person name="Saus E."/>
            <person name="Pryszcz L.P."/>
            <person name="Cillingova A."/>
            <person name="Nosek J."/>
            <person name="Gabaldon T."/>
        </authorList>
    </citation>
    <scope>NUCLEOTIDE SEQUENCE [LARGE SCALE GENOMIC DNA]</scope>
    <source>
        <strain evidence="7 8">CBS 10753</strain>
    </source>
</reference>
<dbReference type="GO" id="GO:0005680">
    <property type="term" value="C:anaphase-promoting complex"/>
    <property type="evidence" value="ECO:0007669"/>
    <property type="project" value="InterPro"/>
</dbReference>
<evidence type="ECO:0000256" key="2">
    <source>
        <dbReference type="ARBA" id="ARBA00022618"/>
    </source>
</evidence>
<feature type="compositionally biased region" description="Polar residues" evidence="6">
    <location>
        <begin position="216"/>
        <end position="228"/>
    </location>
</feature>
<evidence type="ECO:0000256" key="6">
    <source>
        <dbReference type="SAM" id="MobiDB-lite"/>
    </source>
</evidence>
<keyword evidence="8" id="KW-1185">Reference proteome</keyword>
<evidence type="ECO:0000256" key="4">
    <source>
        <dbReference type="ARBA" id="ARBA00022786"/>
    </source>
</evidence>
<keyword evidence="4" id="KW-0833">Ubl conjugation pathway</keyword>
<accession>A0A8J5UJL2</accession>
<dbReference type="AlphaFoldDB" id="A0A8J5UJL2"/>
<comment type="similarity">
    <text evidence="1">Belongs to the APC13 family.</text>
</comment>
<protein>
    <submittedName>
        <fullName evidence="7">CTA6</fullName>
    </submittedName>
</protein>
<dbReference type="GeneID" id="73471535"/>
<dbReference type="GO" id="GO:0051301">
    <property type="term" value="P:cell division"/>
    <property type="evidence" value="ECO:0007669"/>
    <property type="project" value="UniProtKB-KW"/>
</dbReference>
<keyword evidence="5" id="KW-0131">Cell cycle</keyword>
<dbReference type="OrthoDB" id="4023481at2759"/>
<gene>
    <name evidence="7" type="ORF">J8A68_004735</name>
</gene>
<proteinExistence type="inferred from homology"/>
<sequence>MRDGVFSYVHLDNANKVLYMERWREEPIPFDDIETQTLIEATSNQYPQLFLDEEEDDDVMYQPTPIFGSKVLKNRHLKEKIWSDLRLQETFIEPSPSTTSRIKDKTMVPPIAYAEDIASDLSLADFLSNGYNLLPAVHINESSPGNLSDSIMGFHHGDITGNSTSDLMGSSNNTFLNMRSSSINNPTLGDQSHPQQQQQQQPLETPRSGRVRQLSDKNFQTPISRIVR</sequence>
<dbReference type="RefSeq" id="XP_049262020.1">
    <property type="nucleotide sequence ID" value="XM_049408726.1"/>
</dbReference>